<dbReference type="GO" id="GO:0016887">
    <property type="term" value="F:ATP hydrolysis activity"/>
    <property type="evidence" value="ECO:0007669"/>
    <property type="project" value="InterPro"/>
</dbReference>
<accession>A0A0M9UDN6</accession>
<dbReference type="GO" id="GO:0005524">
    <property type="term" value="F:ATP binding"/>
    <property type="evidence" value="ECO:0007669"/>
    <property type="project" value="UniProtKB-KW"/>
</dbReference>
<keyword evidence="8" id="KW-1185">Reference proteome</keyword>
<dbReference type="PATRIC" id="fig|872965.6.peg.2538"/>
<dbReference type="SMART" id="SM00382">
    <property type="entry name" value="AAA"/>
    <property type="match status" value="1"/>
</dbReference>
<evidence type="ECO:0000256" key="3">
    <source>
        <dbReference type="ARBA" id="ARBA00022741"/>
    </source>
</evidence>
<comment type="similarity">
    <text evidence="1">Belongs to the ABC transporter superfamily.</text>
</comment>
<dbReference type="InterPro" id="IPR050153">
    <property type="entry name" value="Metal_Ion_Import_ABC"/>
</dbReference>
<protein>
    <submittedName>
        <fullName evidence="6">Manganese/zinc/iron transport system ATP-binding protein</fullName>
    </submittedName>
</protein>
<dbReference type="SUPFAM" id="SSF52540">
    <property type="entry name" value="P-loop containing nucleoside triphosphate hydrolases"/>
    <property type="match status" value="1"/>
</dbReference>
<feature type="domain" description="ABC transporter" evidence="5">
    <location>
        <begin position="12"/>
        <end position="244"/>
    </location>
</feature>
<dbReference type="EMBL" id="BBZA01000231">
    <property type="protein sequence ID" value="GAP64218.1"/>
    <property type="molecule type" value="Genomic_DNA"/>
</dbReference>
<reference evidence="6 8" key="1">
    <citation type="journal article" date="2015" name="Genome Announc.">
        <title>Draft Genome Sequence of a Heterotrophic Facultative Anaerobic Thermophilic Bacterium, Ardenticatena maritima Strain 110ST.</title>
        <authorList>
            <person name="Kawaichi S."/>
            <person name="Yoshida T."/>
            <person name="Sako Y."/>
            <person name="Nakamura R."/>
        </authorList>
    </citation>
    <scope>NUCLEOTIDE SEQUENCE [LARGE SCALE GENOMIC DNA]</scope>
    <source>
        <strain evidence="6 8">110S</strain>
    </source>
</reference>
<dbReference type="AlphaFoldDB" id="A0A0M9UDN6"/>
<dbReference type="CDD" id="cd03235">
    <property type="entry name" value="ABC_Metallic_Cations"/>
    <property type="match status" value="1"/>
</dbReference>
<name>A0A0M9UDN6_9CHLR</name>
<evidence type="ECO:0000256" key="1">
    <source>
        <dbReference type="ARBA" id="ARBA00005417"/>
    </source>
</evidence>
<evidence type="ECO:0000256" key="2">
    <source>
        <dbReference type="ARBA" id="ARBA00022448"/>
    </source>
</evidence>
<comment type="caution">
    <text evidence="6">The sequence shown here is derived from an EMBL/GenBank/DDBJ whole genome shotgun (WGS) entry which is preliminary data.</text>
</comment>
<dbReference type="FunCoup" id="A0A0M9UDN6">
    <property type="interactions" value="132"/>
</dbReference>
<dbReference type="PROSITE" id="PS50893">
    <property type="entry name" value="ABC_TRANSPORTER_2"/>
    <property type="match status" value="1"/>
</dbReference>
<dbReference type="PANTHER" id="PTHR42734">
    <property type="entry name" value="METAL TRANSPORT SYSTEM ATP-BINDING PROTEIN TM_0124-RELATED"/>
    <property type="match status" value="1"/>
</dbReference>
<evidence type="ECO:0000259" key="5">
    <source>
        <dbReference type="PROSITE" id="PS50893"/>
    </source>
</evidence>
<dbReference type="Pfam" id="PF00005">
    <property type="entry name" value="ABC_tran"/>
    <property type="match status" value="1"/>
</dbReference>
<dbReference type="InterPro" id="IPR017871">
    <property type="entry name" value="ABC_transporter-like_CS"/>
</dbReference>
<dbReference type="Gene3D" id="3.40.50.300">
    <property type="entry name" value="P-loop containing nucleotide triphosphate hydrolases"/>
    <property type="match status" value="1"/>
</dbReference>
<dbReference type="InterPro" id="IPR027417">
    <property type="entry name" value="P-loop_NTPase"/>
</dbReference>
<dbReference type="PANTHER" id="PTHR42734:SF5">
    <property type="entry name" value="IRON TRANSPORT SYSTEM ATP-BINDING PROTEIN HI_0361-RELATED"/>
    <property type="match status" value="1"/>
</dbReference>
<gene>
    <name evidence="6" type="primary">troB</name>
    <name evidence="6" type="ORF">ARMA_2641</name>
    <name evidence="7" type="ORF">SE16_14450</name>
</gene>
<dbReference type="OrthoDB" id="9806726at2"/>
<keyword evidence="2" id="KW-0813">Transport</keyword>
<dbReference type="InParanoid" id="A0A0M9UDN6"/>
<reference evidence="7 9" key="2">
    <citation type="submission" date="2015-07" db="EMBL/GenBank/DDBJ databases">
        <title>Whole genome sequence of Ardenticatena maritima DSM 23922.</title>
        <authorList>
            <person name="Hemp J."/>
            <person name="Ward L.M."/>
            <person name="Pace L.A."/>
            <person name="Fischer W.W."/>
        </authorList>
    </citation>
    <scope>NUCLEOTIDE SEQUENCE [LARGE SCALE GENOMIC DNA]</scope>
    <source>
        <strain evidence="7 9">110S</strain>
    </source>
</reference>
<dbReference type="Proteomes" id="UP000037784">
    <property type="component" value="Unassembled WGS sequence"/>
</dbReference>
<dbReference type="InterPro" id="IPR003593">
    <property type="entry name" value="AAA+_ATPase"/>
</dbReference>
<dbReference type="STRING" id="872965.SE16_14450"/>
<evidence type="ECO:0000313" key="6">
    <source>
        <dbReference type="EMBL" id="GAP64218.1"/>
    </source>
</evidence>
<keyword evidence="4 6" id="KW-0067">ATP-binding</keyword>
<dbReference type="RefSeq" id="WP_054493939.1">
    <property type="nucleotide sequence ID" value="NZ_BBZA01000231.1"/>
</dbReference>
<evidence type="ECO:0000256" key="4">
    <source>
        <dbReference type="ARBA" id="ARBA00022840"/>
    </source>
</evidence>
<dbReference type="Proteomes" id="UP000050502">
    <property type="component" value="Unassembled WGS sequence"/>
</dbReference>
<reference evidence="8" key="3">
    <citation type="submission" date="2015-08" db="EMBL/GenBank/DDBJ databases">
        <title>Draft Genome Sequence of a Heterotrophic Facultative Anaerobic Bacterium Ardenticatena maritima Strain 110S.</title>
        <authorList>
            <person name="Kawaichi S."/>
            <person name="Yoshida T."/>
            <person name="Sako Y."/>
            <person name="Nakamura R."/>
        </authorList>
    </citation>
    <scope>NUCLEOTIDE SEQUENCE [LARGE SCALE GENOMIC DNA]</scope>
    <source>
        <strain evidence="8">110S</strain>
    </source>
</reference>
<dbReference type="InterPro" id="IPR003439">
    <property type="entry name" value="ABC_transporter-like_ATP-bd"/>
</dbReference>
<organism evidence="6 8">
    <name type="scientific">Ardenticatena maritima</name>
    <dbReference type="NCBI Taxonomy" id="872965"/>
    <lineage>
        <taxon>Bacteria</taxon>
        <taxon>Bacillati</taxon>
        <taxon>Chloroflexota</taxon>
        <taxon>Ardenticatenia</taxon>
        <taxon>Ardenticatenales</taxon>
        <taxon>Ardenticatenaceae</taxon>
        <taxon>Ardenticatena</taxon>
    </lineage>
</organism>
<dbReference type="PROSITE" id="PS00211">
    <property type="entry name" value="ABC_TRANSPORTER_1"/>
    <property type="match status" value="1"/>
</dbReference>
<keyword evidence="3" id="KW-0547">Nucleotide-binding</keyword>
<proteinExistence type="inferred from homology"/>
<dbReference type="EMBL" id="LGKN01000009">
    <property type="protein sequence ID" value="KPL86477.1"/>
    <property type="molecule type" value="Genomic_DNA"/>
</dbReference>
<dbReference type="FunFam" id="3.40.50.300:FF:000134">
    <property type="entry name" value="Iron-enterobactin ABC transporter ATP-binding protein"/>
    <property type="match status" value="1"/>
</dbReference>
<evidence type="ECO:0000313" key="7">
    <source>
        <dbReference type="EMBL" id="KPL86477.1"/>
    </source>
</evidence>
<evidence type="ECO:0000313" key="8">
    <source>
        <dbReference type="Proteomes" id="UP000037784"/>
    </source>
</evidence>
<evidence type="ECO:0000313" key="9">
    <source>
        <dbReference type="Proteomes" id="UP000050502"/>
    </source>
</evidence>
<sequence>MLNIQHPETCPILVEDLTVAYAEEPVLWDVDLAVPEGVLMAIVGPNGAGKSTLIKTILGLVEPAAGRVLIYGKPYREQRRLVAYVPQRGSVDWDFPTNVLDVVMMGRYGHLGWIRRPGRRDRELAMDALRKVGMEAFAGRQISQLSGGQQQRVFLARALVQDARIYLMDEPFQGVDATTEKAIVNVLRELRAAGRTVVVVHHDLETVREYFDWALLLNVRAIASGPVDEVFTPENLRRTYGGRMEWLSFALEEENTHEGAGT</sequence>